<evidence type="ECO:0000256" key="5">
    <source>
        <dbReference type="ARBA" id="ARBA00022840"/>
    </source>
</evidence>
<dbReference type="SUPFAM" id="SSF50465">
    <property type="entry name" value="EF-Tu/eEF-1alpha/eIF2-gamma C-terminal domain"/>
    <property type="match status" value="1"/>
</dbReference>
<dbReference type="SUPFAM" id="SSF50447">
    <property type="entry name" value="Translation proteins"/>
    <property type="match status" value="1"/>
</dbReference>
<dbReference type="PANTHER" id="PTHR23115">
    <property type="entry name" value="TRANSLATION FACTOR"/>
    <property type="match status" value="1"/>
</dbReference>
<dbReference type="InterPro" id="IPR054696">
    <property type="entry name" value="GTP-eEF1A_C"/>
</dbReference>
<dbReference type="GO" id="GO:0003924">
    <property type="term" value="F:GTPase activity"/>
    <property type="evidence" value="ECO:0007669"/>
    <property type="project" value="InterPro"/>
</dbReference>
<dbReference type="CDD" id="cd04095">
    <property type="entry name" value="CysN_NoDQ_III"/>
    <property type="match status" value="1"/>
</dbReference>
<reference evidence="8 9" key="1">
    <citation type="submission" date="2020-07" db="EMBL/GenBank/DDBJ databases">
        <title>Sequencing the genomes of 1000 actinobacteria strains.</title>
        <authorList>
            <person name="Klenk H.-P."/>
        </authorList>
    </citation>
    <scope>NUCLEOTIDE SEQUENCE [LARGE SCALE GENOMIC DNA]</scope>
    <source>
        <strain evidence="8 9">DSM 18965</strain>
    </source>
</reference>
<dbReference type="InterPro" id="IPR009001">
    <property type="entry name" value="Transl_elong_EF1A/Init_IF2_C"/>
</dbReference>
<dbReference type="CDD" id="cd04166">
    <property type="entry name" value="CysN_ATPS"/>
    <property type="match status" value="1"/>
</dbReference>
<keyword evidence="3 8" id="KW-0548">Nucleotidyltransferase</keyword>
<dbReference type="InterPro" id="IPR011779">
    <property type="entry name" value="SO4_adenylTrfase_lsu"/>
</dbReference>
<dbReference type="GO" id="GO:0005524">
    <property type="term" value="F:ATP binding"/>
    <property type="evidence" value="ECO:0007669"/>
    <property type="project" value="UniProtKB-KW"/>
</dbReference>
<dbReference type="PROSITE" id="PS51722">
    <property type="entry name" value="G_TR_2"/>
    <property type="match status" value="1"/>
</dbReference>
<dbReference type="NCBIfam" id="TIGR02034">
    <property type="entry name" value="CysN"/>
    <property type="match status" value="1"/>
</dbReference>
<dbReference type="Gene3D" id="3.40.50.300">
    <property type="entry name" value="P-loop containing nucleotide triphosphate hydrolases"/>
    <property type="match status" value="1"/>
</dbReference>
<dbReference type="GO" id="GO:0005525">
    <property type="term" value="F:GTP binding"/>
    <property type="evidence" value="ECO:0007669"/>
    <property type="project" value="UniProtKB-KW"/>
</dbReference>
<dbReference type="InterPro" id="IPR009000">
    <property type="entry name" value="Transl_B-barrel_sf"/>
</dbReference>
<dbReference type="SUPFAM" id="SSF52540">
    <property type="entry name" value="P-loop containing nucleoside triphosphate hydrolases"/>
    <property type="match status" value="1"/>
</dbReference>
<organism evidence="8 9">
    <name type="scientific">Nocardioides marinisabuli</name>
    <dbReference type="NCBI Taxonomy" id="419476"/>
    <lineage>
        <taxon>Bacteria</taxon>
        <taxon>Bacillati</taxon>
        <taxon>Actinomycetota</taxon>
        <taxon>Actinomycetes</taxon>
        <taxon>Propionibacteriales</taxon>
        <taxon>Nocardioidaceae</taxon>
        <taxon>Nocardioides</taxon>
    </lineage>
</organism>
<keyword evidence="4" id="KW-0547">Nucleotide-binding</keyword>
<proteinExistence type="predicted"/>
<feature type="domain" description="Tr-type G" evidence="7">
    <location>
        <begin position="22"/>
        <end position="251"/>
    </location>
</feature>
<comment type="caution">
    <text evidence="8">The sequence shown here is derived from an EMBL/GenBank/DDBJ whole genome shotgun (WGS) entry which is preliminary data.</text>
</comment>
<dbReference type="InterPro" id="IPR050100">
    <property type="entry name" value="TRAFAC_GTPase_members"/>
</dbReference>
<dbReference type="EMBL" id="JACCBE010000001">
    <property type="protein sequence ID" value="NYD57574.1"/>
    <property type="molecule type" value="Genomic_DNA"/>
</dbReference>
<dbReference type="GO" id="GO:0006790">
    <property type="term" value="P:sulfur compound metabolic process"/>
    <property type="evidence" value="ECO:0007669"/>
    <property type="project" value="InterPro"/>
</dbReference>
<dbReference type="EC" id="2.7.7.4" evidence="1"/>
<dbReference type="InterPro" id="IPR000795">
    <property type="entry name" value="T_Tr_GTP-bd_dom"/>
</dbReference>
<dbReference type="Gene3D" id="2.40.30.10">
    <property type="entry name" value="Translation factors"/>
    <property type="match status" value="2"/>
</dbReference>
<evidence type="ECO:0000313" key="8">
    <source>
        <dbReference type="EMBL" id="NYD57574.1"/>
    </source>
</evidence>
<keyword evidence="6" id="KW-0342">GTP-binding</keyword>
<keyword evidence="2 8" id="KW-0808">Transferase</keyword>
<dbReference type="GO" id="GO:0004781">
    <property type="term" value="F:sulfate adenylyltransferase (ATP) activity"/>
    <property type="evidence" value="ECO:0007669"/>
    <property type="project" value="UniProtKB-EC"/>
</dbReference>
<evidence type="ECO:0000313" key="9">
    <source>
        <dbReference type="Proteomes" id="UP000516957"/>
    </source>
</evidence>
<dbReference type="InterPro" id="IPR044139">
    <property type="entry name" value="CysN_NoDQ_III"/>
</dbReference>
<dbReference type="PRINTS" id="PR00315">
    <property type="entry name" value="ELONGATNFCT"/>
</dbReference>
<gene>
    <name evidence="8" type="ORF">BKA08_001812</name>
</gene>
<name>A0A7Y9F118_9ACTN</name>
<dbReference type="Pfam" id="PF22594">
    <property type="entry name" value="GTP-eEF1A_C"/>
    <property type="match status" value="1"/>
</dbReference>
<dbReference type="AlphaFoldDB" id="A0A7Y9F118"/>
<evidence type="ECO:0000256" key="4">
    <source>
        <dbReference type="ARBA" id="ARBA00022741"/>
    </source>
</evidence>
<dbReference type="PROSITE" id="PS00301">
    <property type="entry name" value="G_TR_1"/>
    <property type="match status" value="1"/>
</dbReference>
<accession>A0A7Y9F118</accession>
<dbReference type="InterPro" id="IPR027417">
    <property type="entry name" value="P-loop_NTPase"/>
</dbReference>
<dbReference type="FunFam" id="3.40.50.300:FF:000119">
    <property type="entry name" value="Sulfate adenylyltransferase subunit 1"/>
    <property type="match status" value="1"/>
</dbReference>
<keyword evidence="9" id="KW-1185">Reference proteome</keyword>
<evidence type="ECO:0000256" key="6">
    <source>
        <dbReference type="ARBA" id="ARBA00023134"/>
    </source>
</evidence>
<sequence length="434" mass="48041">MPNETENITAGEQAVENVTTNMDLLRFATAGSVDDGKSTLIGRLLLDSKSIFEDQLEAVETTSKGKGYDYTDLALLTDGLRSEREQGITIDVAYRYFATPNRKFIIADTPGHVQYTRNMVTGASTADLGLVLVDARQGLTEQSRRHAVILSLLRVPHLVLAINKMDLVNFDRDVYEKIQAEFAQFATKLNIPDLAVIPISALQGDNVVNRSEHMDWYAGPTLMHHLEHVHVASDRDLVDTRFPVQYVVRPKSDEYHDYRGYGGQVVGGVLKPGDEVVVLPSGMTTRISAIDLYDKTLPEAYPPMSVTIRLEDDVDVSRGDMIARVRNAPSPTQDIDAMVCWMTTTPLGPRQKLAIKHTTRSGRALVKDVLYRLDVNTLHRDLESSTLGLNDIGRVQLRSTIPLLCDPYSQNRDTGSFILIDETTGATVGAGMIL</sequence>
<dbReference type="InterPro" id="IPR031157">
    <property type="entry name" value="G_TR_CS"/>
</dbReference>
<evidence type="ECO:0000256" key="2">
    <source>
        <dbReference type="ARBA" id="ARBA00022679"/>
    </source>
</evidence>
<keyword evidence="5" id="KW-0067">ATP-binding</keyword>
<evidence type="ECO:0000256" key="1">
    <source>
        <dbReference type="ARBA" id="ARBA00012391"/>
    </source>
</evidence>
<evidence type="ECO:0000256" key="3">
    <source>
        <dbReference type="ARBA" id="ARBA00022695"/>
    </source>
</evidence>
<dbReference type="Proteomes" id="UP000516957">
    <property type="component" value="Unassembled WGS sequence"/>
</dbReference>
<dbReference type="InterPro" id="IPR041757">
    <property type="entry name" value="CysN_GTP-bd"/>
</dbReference>
<protein>
    <recommendedName>
        <fullName evidence="1">sulfate adenylyltransferase</fullName>
        <ecNumber evidence="1">2.7.7.4</ecNumber>
    </recommendedName>
</protein>
<dbReference type="Pfam" id="PF00009">
    <property type="entry name" value="GTP_EFTU"/>
    <property type="match status" value="1"/>
</dbReference>
<evidence type="ECO:0000259" key="7">
    <source>
        <dbReference type="PROSITE" id="PS51722"/>
    </source>
</evidence>